<feature type="transmembrane region" description="Helical" evidence="1">
    <location>
        <begin position="97"/>
        <end position="116"/>
    </location>
</feature>
<dbReference type="OrthoDB" id="2448307at2759"/>
<protein>
    <submittedName>
        <fullName evidence="2">Uncharacterized protein</fullName>
    </submittedName>
</protein>
<dbReference type="PANTHER" id="PTHR34391">
    <property type="entry name" value="UPF0658 GOLGI APPARATUS MEMBRANE PROTEIN C1952.10C-RELATED"/>
    <property type="match status" value="1"/>
</dbReference>
<keyword evidence="1" id="KW-1133">Transmembrane helix</keyword>
<feature type="transmembrane region" description="Helical" evidence="1">
    <location>
        <begin position="142"/>
        <end position="163"/>
    </location>
</feature>
<dbReference type="PANTHER" id="PTHR34391:SF2">
    <property type="entry name" value="TRP C-TERMINAL DOMAIN-CONTAINING PROTEIN"/>
    <property type="match status" value="1"/>
</dbReference>
<keyword evidence="1" id="KW-0472">Membrane</keyword>
<feature type="transmembrane region" description="Helical" evidence="1">
    <location>
        <begin position="260"/>
        <end position="282"/>
    </location>
</feature>
<feature type="transmembrane region" description="Helical" evidence="1">
    <location>
        <begin position="288"/>
        <end position="311"/>
    </location>
</feature>
<keyword evidence="3" id="KW-1185">Reference proteome</keyword>
<evidence type="ECO:0000313" key="3">
    <source>
        <dbReference type="Proteomes" id="UP000654370"/>
    </source>
</evidence>
<dbReference type="GO" id="GO:0005794">
    <property type="term" value="C:Golgi apparatus"/>
    <property type="evidence" value="ECO:0007669"/>
    <property type="project" value="TreeGrafter"/>
</dbReference>
<feature type="transmembrane region" description="Helical" evidence="1">
    <location>
        <begin position="229"/>
        <end position="248"/>
    </location>
</feature>
<evidence type="ECO:0000256" key="1">
    <source>
        <dbReference type="SAM" id="Phobius"/>
    </source>
</evidence>
<feature type="transmembrane region" description="Helical" evidence="1">
    <location>
        <begin position="16"/>
        <end position="40"/>
    </location>
</feature>
<proteinExistence type="predicted"/>
<organism evidence="2 3">
    <name type="scientific">Mortierella isabellina</name>
    <name type="common">Filamentous fungus</name>
    <name type="synonym">Umbelopsis isabellina</name>
    <dbReference type="NCBI Taxonomy" id="91625"/>
    <lineage>
        <taxon>Eukaryota</taxon>
        <taxon>Fungi</taxon>
        <taxon>Fungi incertae sedis</taxon>
        <taxon>Mucoromycota</taxon>
        <taxon>Mucoromycotina</taxon>
        <taxon>Umbelopsidomycetes</taxon>
        <taxon>Umbelopsidales</taxon>
        <taxon>Umbelopsidaceae</taxon>
        <taxon>Umbelopsis</taxon>
    </lineage>
</organism>
<name>A0A8H7Q1Q5_MORIS</name>
<feature type="transmembrane region" description="Helical" evidence="1">
    <location>
        <begin position="71"/>
        <end position="90"/>
    </location>
</feature>
<evidence type="ECO:0000313" key="2">
    <source>
        <dbReference type="EMBL" id="KAG2183454.1"/>
    </source>
</evidence>
<reference evidence="2" key="1">
    <citation type="submission" date="2020-12" db="EMBL/GenBank/DDBJ databases">
        <title>Metabolic potential, ecology and presence of endohyphal bacteria is reflected in genomic diversity of Mucoromycotina.</title>
        <authorList>
            <person name="Muszewska A."/>
            <person name="Okrasinska A."/>
            <person name="Steczkiewicz K."/>
            <person name="Drgas O."/>
            <person name="Orlowska M."/>
            <person name="Perlinska-Lenart U."/>
            <person name="Aleksandrzak-Piekarczyk T."/>
            <person name="Szatraj K."/>
            <person name="Zielenkiewicz U."/>
            <person name="Pilsyk S."/>
            <person name="Malc E."/>
            <person name="Mieczkowski P."/>
            <person name="Kruszewska J.S."/>
            <person name="Biernat P."/>
            <person name="Pawlowska J."/>
        </authorList>
    </citation>
    <scope>NUCLEOTIDE SEQUENCE</scope>
    <source>
        <strain evidence="2">WA0000067209</strain>
    </source>
</reference>
<dbReference type="EMBL" id="JAEPQZ010000003">
    <property type="protein sequence ID" value="KAG2183454.1"/>
    <property type="molecule type" value="Genomic_DNA"/>
</dbReference>
<dbReference type="Proteomes" id="UP000654370">
    <property type="component" value="Unassembled WGS sequence"/>
</dbReference>
<keyword evidence="1" id="KW-0812">Transmembrane</keyword>
<dbReference type="AlphaFoldDB" id="A0A8H7Q1Q5"/>
<comment type="caution">
    <text evidence="2">The sequence shown here is derived from an EMBL/GenBank/DDBJ whole genome shotgun (WGS) entry which is preliminary data.</text>
</comment>
<dbReference type="InterPro" id="IPR040410">
    <property type="entry name" value="UPF0658_Golgi"/>
</dbReference>
<accession>A0A8H7Q1Q5</accession>
<gene>
    <name evidence="2" type="ORF">INT43_006460</name>
</gene>
<feature type="transmembrane region" description="Helical" evidence="1">
    <location>
        <begin position="190"/>
        <end position="209"/>
    </location>
</feature>
<sequence length="350" mass="39604">MPSVEKISQRVTETRWSIIFVFLATFQAIVIIAIQAAIAYENTTESNQLKDSAVAGIPDAGERFDRMRWENIAFCGFQVWFCVMAYDSVVNQNVAEAVAIFAFNLICAVLGALEILDNNLWIKRLQTSVDVSVLKTAEKIEIVLAVILPLLALIFALPTYKLVKQLGWTRYKKIGADLSIDRMFRLFQRFVLLLKINIFTEFIVSLFFVIKGGSSLLGPTTASTSWQRWMEAVQIVVTALMIPMLYFARSAVSAESPNRMISFIVFQVVVIFHFALMLYNTLYLSDKWVIWLCFVIMGIIIAITTIVLAAMCKNNFGKGLKPLVQRGAAKQAELKEMHALQEQETWKIDD</sequence>